<name>A0ABZ1C4L6_9BACT</name>
<reference evidence="2 3" key="1">
    <citation type="submission" date="2023-12" db="EMBL/GenBank/DDBJ databases">
        <title>Description of an unclassified Opitutus bacterium of Verrucomicrobiota.</title>
        <authorList>
            <person name="Zhang D.-F."/>
        </authorList>
    </citation>
    <scope>NUCLEOTIDE SEQUENCE [LARGE SCALE GENOMIC DNA]</scope>
    <source>
        <strain evidence="2 3">WL0086</strain>
    </source>
</reference>
<proteinExistence type="predicted"/>
<dbReference type="SUPFAM" id="SSF53474">
    <property type="entry name" value="alpha/beta-Hydrolases"/>
    <property type="match status" value="1"/>
</dbReference>
<dbReference type="RefSeq" id="WP_221031244.1">
    <property type="nucleotide sequence ID" value="NZ_CP139781.1"/>
</dbReference>
<dbReference type="InterPro" id="IPR029058">
    <property type="entry name" value="AB_hydrolase_fold"/>
</dbReference>
<protein>
    <recommendedName>
        <fullName evidence="4">Phospholipase</fullName>
    </recommendedName>
</protein>
<evidence type="ECO:0000313" key="2">
    <source>
        <dbReference type="EMBL" id="WRQ86315.1"/>
    </source>
</evidence>
<sequence>MRVVFVHGWSVTHLNTYGGLPAALGRLPAAQQLGIDIQHLYLAKYVSFSDEVTVEDIARGMEHAVREEILPHLARGERFACITHSTGGPVVRKWIELFHAANLRRCPLGHLVMLAPANHGSALAQLGKGRLSRLKSFATGVQPGVGVLNWLELGSDQAWELNRDWLDFDCTAARLYVFTLTGQTIERKFYDNLNSYTGEPGSDGVVRAAAANLNYGLLRLDQEGNQLVITDERSAAPSGFGVLPGLAHSGEDIGIMRSVPPNDDGSHPTLHWIMRCLEVGTAAAYRTVCRHLETLTAATQEAEAERTERNLFRVAREFRTSRYCQLIVRLNDDRGTRLDDYEILFTAGPNYSAEDLPPGFFVDRQRNRLNPGKLTYYFDHDVMADWFERDEIGDHFGVKVVARPTEGYAYYTVAEYQGRFSAVQRHFAPNRTMMIDITVRRHVRTGVYQLSQDINLSGRSRQKDKFADQPKGEDLPPDL</sequence>
<gene>
    <name evidence="2" type="ORF">K1X11_015980</name>
</gene>
<dbReference type="EMBL" id="CP139781">
    <property type="protein sequence ID" value="WRQ86315.1"/>
    <property type="molecule type" value="Genomic_DNA"/>
</dbReference>
<feature type="region of interest" description="Disordered" evidence="1">
    <location>
        <begin position="459"/>
        <end position="479"/>
    </location>
</feature>
<accession>A0ABZ1C4L6</accession>
<dbReference type="Proteomes" id="UP000738431">
    <property type="component" value="Chromosome"/>
</dbReference>
<evidence type="ECO:0000313" key="3">
    <source>
        <dbReference type="Proteomes" id="UP000738431"/>
    </source>
</evidence>
<keyword evidence="3" id="KW-1185">Reference proteome</keyword>
<organism evidence="2 3">
    <name type="scientific">Actomonas aquatica</name>
    <dbReference type="NCBI Taxonomy" id="2866162"/>
    <lineage>
        <taxon>Bacteria</taxon>
        <taxon>Pseudomonadati</taxon>
        <taxon>Verrucomicrobiota</taxon>
        <taxon>Opitutia</taxon>
        <taxon>Opitutales</taxon>
        <taxon>Opitutaceae</taxon>
        <taxon>Actomonas</taxon>
    </lineage>
</organism>
<evidence type="ECO:0008006" key="4">
    <source>
        <dbReference type="Google" id="ProtNLM"/>
    </source>
</evidence>
<feature type="compositionally biased region" description="Basic and acidic residues" evidence="1">
    <location>
        <begin position="461"/>
        <end position="479"/>
    </location>
</feature>
<dbReference type="Gene3D" id="3.40.50.1820">
    <property type="entry name" value="alpha/beta hydrolase"/>
    <property type="match status" value="1"/>
</dbReference>
<evidence type="ECO:0000256" key="1">
    <source>
        <dbReference type="SAM" id="MobiDB-lite"/>
    </source>
</evidence>